<dbReference type="Proteomes" id="UP000865968">
    <property type="component" value="Unassembled WGS sequence"/>
</dbReference>
<reference evidence="1" key="1">
    <citation type="journal article" date="2018" name="Genome Biol.">
        <title>SKESA: strategic k-mer extension for scrupulous assemblies.</title>
        <authorList>
            <person name="Souvorov A."/>
            <person name="Agarwala R."/>
            <person name="Lipman D.J."/>
        </authorList>
    </citation>
    <scope>NUCLEOTIDE SEQUENCE</scope>
    <source>
        <strain evidence="1">Morganella morganii ARLG-3209</strain>
    </source>
</reference>
<gene>
    <name evidence="1" type="ORF">I8608_002952</name>
</gene>
<comment type="caution">
    <text evidence="1">The sequence shown here is derived from an EMBL/GenBank/DDBJ whole genome shotgun (WGS) entry which is preliminary data.</text>
</comment>
<organism evidence="1 2">
    <name type="scientific">Morganella morganii</name>
    <name type="common">Proteus morganii</name>
    <dbReference type="NCBI Taxonomy" id="582"/>
    <lineage>
        <taxon>Bacteria</taxon>
        <taxon>Pseudomonadati</taxon>
        <taxon>Pseudomonadota</taxon>
        <taxon>Gammaproteobacteria</taxon>
        <taxon>Enterobacterales</taxon>
        <taxon>Morganellaceae</taxon>
        <taxon>Morganella</taxon>
    </lineage>
</organism>
<dbReference type="EMBL" id="DACSWI010000009">
    <property type="protein sequence ID" value="HAT3810070.1"/>
    <property type="molecule type" value="Genomic_DNA"/>
</dbReference>
<reference evidence="1" key="2">
    <citation type="submission" date="2020-10" db="EMBL/GenBank/DDBJ databases">
        <authorList>
            <consortium name="NCBI Pathogen Detection Project"/>
        </authorList>
    </citation>
    <scope>NUCLEOTIDE SEQUENCE</scope>
    <source>
        <strain evidence="1">Morganella morganii ARLG-3209</strain>
    </source>
</reference>
<sequence length="379" mass="43978">MDLFSRLYKYQSTDKRSQLENFCTEGFCDILNRMTKEQQHNFLIKMGVCADSDTKIKWQTQYTITDSEGKSRYPDLVGLVDNFVRYLIEVKINACFTQGVDINGNSLSQLQIYDRWLSAHSPDASAGTLILLTDKTMPEQSFKDISSSDFGIKNRKLWYWQSVFEQLTMVSDIPHVEDYKQFLSNQGLAMDLPTRQDFAVMELLYSGAGRRLDGLTKSVFDRIKQKYSAETLFNWGAEDKYRHGGSSANWQGAICWSWVMLRREPYHYFYWGIQFPEYNEWDNGECHSQSKKSTSPCLVFGYMAMNIEYCKRAIVQFSENFGSDYCPGKLPPNNNTEAIIFDQTLPLSHLLDNNYNLDMVVDWLCDKIDNALNIIKKLK</sequence>
<dbReference type="AlphaFoldDB" id="A0AAN5S122"/>
<evidence type="ECO:0000313" key="2">
    <source>
        <dbReference type="Proteomes" id="UP000865968"/>
    </source>
</evidence>
<evidence type="ECO:0000313" key="1">
    <source>
        <dbReference type="EMBL" id="HAT3810070.1"/>
    </source>
</evidence>
<proteinExistence type="predicted"/>
<protein>
    <submittedName>
        <fullName evidence="1">Uncharacterized protein</fullName>
    </submittedName>
</protein>
<name>A0AAN5S122_MORMO</name>
<accession>A0AAN5S122</accession>